<evidence type="ECO:0000313" key="3">
    <source>
        <dbReference type="Proteomes" id="UP000266272"/>
    </source>
</evidence>
<evidence type="ECO:0000313" key="2">
    <source>
        <dbReference type="EMBL" id="RFU78905.1"/>
    </source>
</evidence>
<dbReference type="PANTHER" id="PTHR12110:SF56">
    <property type="entry name" value="DEHYDRATASE, PUTATIVE (AFU_ORTHOLOGUE AFUA_6G08740)-RELATED"/>
    <property type="match status" value="1"/>
</dbReference>
<dbReference type="STRING" id="490622.A0A395NSH8"/>
<keyword evidence="3" id="KW-1185">Reference proteome</keyword>
<accession>A0A395NSH8</accession>
<dbReference type="AlphaFoldDB" id="A0A395NSH8"/>
<organism evidence="2 3">
    <name type="scientific">Trichoderma arundinaceum</name>
    <dbReference type="NCBI Taxonomy" id="490622"/>
    <lineage>
        <taxon>Eukaryota</taxon>
        <taxon>Fungi</taxon>
        <taxon>Dikarya</taxon>
        <taxon>Ascomycota</taxon>
        <taxon>Pezizomycotina</taxon>
        <taxon>Sordariomycetes</taxon>
        <taxon>Hypocreomycetidae</taxon>
        <taxon>Hypocreales</taxon>
        <taxon>Hypocreaceae</taxon>
        <taxon>Trichoderma</taxon>
    </lineage>
</organism>
<dbReference type="InterPro" id="IPR036237">
    <property type="entry name" value="Xyl_isomerase-like_sf"/>
</dbReference>
<reference evidence="2 3" key="1">
    <citation type="journal article" date="2018" name="PLoS Pathog.">
        <title>Evolution of structural diversity of trichothecenes, a family of toxins produced by plant pathogenic and entomopathogenic fungi.</title>
        <authorList>
            <person name="Proctor R.H."/>
            <person name="McCormick S.P."/>
            <person name="Kim H.S."/>
            <person name="Cardoza R.E."/>
            <person name="Stanley A.M."/>
            <person name="Lindo L."/>
            <person name="Kelly A."/>
            <person name="Brown D.W."/>
            <person name="Lee T."/>
            <person name="Vaughan M.M."/>
            <person name="Alexander N.J."/>
            <person name="Busman M."/>
            <person name="Gutierrez S."/>
        </authorList>
    </citation>
    <scope>NUCLEOTIDE SEQUENCE [LARGE SCALE GENOMIC DNA]</scope>
    <source>
        <strain evidence="2 3">IBT 40837</strain>
    </source>
</reference>
<sequence length="339" mass="38465">MGIEYQGHNIPTSFASCSIPPYFDAELPQKLEAIRNAGFDGIEISMPDILAYGCNVEGKKIREDDYDTLSGVAGKIRILTNQLGLDILMLQPFSRFEGWQKDKHVQERREAFTRAKGWIKIMESLGTNMLQVGSSDAQDISPSFDEHARDLQELADLLAEKGFRLAYENWCWATYASTWKDVWEITRKADRKNIGLCLDTFQSAGGEYGDPSTESGYVEDFNPAELDSRWKRSLTELKHTVPGDKIFLLQISDAYQMKPPLRDTKERARSVWSHDYRPLPFSGGYLPVQDFLNSVLQTGFRGWLSVEVFDSEPKEGSSMEDYVRAALNSLTRMLVATIE</sequence>
<evidence type="ECO:0000259" key="1">
    <source>
        <dbReference type="Pfam" id="PF01261"/>
    </source>
</evidence>
<proteinExistence type="predicted"/>
<protein>
    <submittedName>
        <fullName evidence="2">3-dehydroshikimate dehydratase</fullName>
    </submittedName>
</protein>
<name>A0A395NSH8_TRIAR</name>
<dbReference type="Pfam" id="PF01261">
    <property type="entry name" value="AP_endonuc_2"/>
    <property type="match status" value="1"/>
</dbReference>
<feature type="domain" description="Xylose isomerase-like TIM barrel" evidence="1">
    <location>
        <begin position="31"/>
        <end position="326"/>
    </location>
</feature>
<dbReference type="InterPro" id="IPR013022">
    <property type="entry name" value="Xyl_isomerase-like_TIM-brl"/>
</dbReference>
<dbReference type="PANTHER" id="PTHR12110">
    <property type="entry name" value="HYDROXYPYRUVATE ISOMERASE"/>
    <property type="match status" value="1"/>
</dbReference>
<dbReference type="InterPro" id="IPR050312">
    <property type="entry name" value="IolE/XylAMocC-like"/>
</dbReference>
<dbReference type="Proteomes" id="UP000266272">
    <property type="component" value="Unassembled WGS sequence"/>
</dbReference>
<comment type="caution">
    <text evidence="2">The sequence shown here is derived from an EMBL/GenBank/DDBJ whole genome shotgun (WGS) entry which is preliminary data.</text>
</comment>
<dbReference type="EMBL" id="PXOA01000190">
    <property type="protein sequence ID" value="RFU78905.1"/>
    <property type="molecule type" value="Genomic_DNA"/>
</dbReference>
<dbReference type="Gene3D" id="3.20.20.150">
    <property type="entry name" value="Divalent-metal-dependent TIM barrel enzymes"/>
    <property type="match status" value="1"/>
</dbReference>
<gene>
    <name evidence="2" type="ORF">TARUN_3301</name>
</gene>
<dbReference type="OrthoDB" id="5360893at2759"/>
<dbReference type="SUPFAM" id="SSF51658">
    <property type="entry name" value="Xylose isomerase-like"/>
    <property type="match status" value="1"/>
</dbReference>